<dbReference type="GO" id="GO:0030288">
    <property type="term" value="C:outer membrane-bounded periplasmic space"/>
    <property type="evidence" value="ECO:0007669"/>
    <property type="project" value="TreeGrafter"/>
</dbReference>
<dbReference type="GO" id="GO:0015833">
    <property type="term" value="P:peptide transport"/>
    <property type="evidence" value="ECO:0007669"/>
    <property type="project" value="TreeGrafter"/>
</dbReference>
<dbReference type="EMBL" id="AP019376">
    <property type="protein sequence ID" value="BBH87223.1"/>
    <property type="molecule type" value="Genomic_DNA"/>
</dbReference>
<dbReference type="GO" id="GO:1904680">
    <property type="term" value="F:peptide transmembrane transporter activity"/>
    <property type="evidence" value="ECO:0007669"/>
    <property type="project" value="TreeGrafter"/>
</dbReference>
<name>A0A455SFH7_9CHLR</name>
<evidence type="ECO:0000313" key="2">
    <source>
        <dbReference type="EMBL" id="BBH87223.1"/>
    </source>
</evidence>
<dbReference type="InterPro" id="IPR000914">
    <property type="entry name" value="SBP_5_dom"/>
</dbReference>
<dbReference type="Gene3D" id="3.10.105.10">
    <property type="entry name" value="Dipeptide-binding Protein, Domain 3"/>
    <property type="match status" value="1"/>
</dbReference>
<dbReference type="SUPFAM" id="SSF53850">
    <property type="entry name" value="Periplasmic binding protein-like II"/>
    <property type="match status" value="1"/>
</dbReference>
<sequence length="264" mass="29845">MTFCAQDGALHHVRVQSHYCELDCPLACSCNQPGKNYRQEYRLIEYQVQAKADHMFDPSMPFSDVEIAPHAYDKEKAKSILENARWVDTDGDGIREKDGVRLAGEIVYRKGGAIVDDIALALSAQLNEIGMAIKVRGMEMTAYFAELRKRGFAIAFSTTYGIAYDPYTSITNMNPDAQMRDEVLVQALLSVKNGGELIRSLNAAVDEEEIRKKYDLILNHIHDQAIFVLISYTKEVAVYNRNKIGGYAFHSYPEYCDVRGIRLK</sequence>
<proteinExistence type="predicted"/>
<dbReference type="Pfam" id="PF00496">
    <property type="entry name" value="SBP_bac_5"/>
    <property type="match status" value="1"/>
</dbReference>
<evidence type="ECO:0000259" key="1">
    <source>
        <dbReference type="Pfam" id="PF00496"/>
    </source>
</evidence>
<dbReference type="InterPro" id="IPR039424">
    <property type="entry name" value="SBP_5"/>
</dbReference>
<dbReference type="PANTHER" id="PTHR30290:SF37">
    <property type="entry name" value="NICKEL-BINDING PERIPLASMIC PROTEIN"/>
    <property type="match status" value="1"/>
</dbReference>
<dbReference type="PANTHER" id="PTHR30290">
    <property type="entry name" value="PERIPLASMIC BINDING COMPONENT OF ABC TRANSPORTER"/>
    <property type="match status" value="1"/>
</dbReference>
<accession>A0A455SFH7</accession>
<dbReference type="AlphaFoldDB" id="A0A455SFH7"/>
<feature type="domain" description="Solute-binding protein family 5" evidence="1">
    <location>
        <begin position="50"/>
        <end position="176"/>
    </location>
</feature>
<gene>
    <name evidence="2" type="ORF">KTC_19740</name>
</gene>
<protein>
    <recommendedName>
        <fullName evidence="1">Solute-binding protein family 5 domain-containing protein</fullName>
    </recommendedName>
</protein>
<reference evidence="2" key="1">
    <citation type="submission" date="2018-12" db="EMBL/GenBank/DDBJ databases">
        <title>Novel natural products biosynthetic potential of the class Ktedonobacteria.</title>
        <authorList>
            <person name="Zheng Y."/>
            <person name="Saitou A."/>
            <person name="Wang C.M."/>
            <person name="Toyoda A."/>
            <person name="Minakuchi Y."/>
            <person name="Sekiguchi Y."/>
            <person name="Ueda K."/>
            <person name="Takano H."/>
            <person name="Sakai Y."/>
            <person name="Yokota A."/>
            <person name="Yabe S."/>
        </authorList>
    </citation>
    <scope>NUCLEOTIDE SEQUENCE</scope>
    <source>
        <strain evidence="2">COM3</strain>
    </source>
</reference>
<organism evidence="2">
    <name type="scientific">Thermosporothrix sp. COM3</name>
    <dbReference type="NCBI Taxonomy" id="2490863"/>
    <lineage>
        <taxon>Bacteria</taxon>
        <taxon>Bacillati</taxon>
        <taxon>Chloroflexota</taxon>
        <taxon>Ktedonobacteria</taxon>
        <taxon>Ktedonobacterales</taxon>
        <taxon>Thermosporotrichaceae</taxon>
        <taxon>Thermosporothrix</taxon>
    </lineage>
</organism>